<keyword evidence="4" id="KW-1015">Disulfide bond</keyword>
<protein>
    <recommendedName>
        <fullName evidence="2">Thiol:disulfide interchange protein DsbA</fullName>
    </recommendedName>
</protein>
<evidence type="ECO:0000256" key="4">
    <source>
        <dbReference type="ARBA" id="ARBA00023157"/>
    </source>
</evidence>
<dbReference type="SUPFAM" id="SSF52833">
    <property type="entry name" value="Thioredoxin-like"/>
    <property type="match status" value="1"/>
</dbReference>
<comment type="similarity">
    <text evidence="1">Belongs to the thioredoxin family. DsbA subfamily.</text>
</comment>
<keyword evidence="5" id="KW-0676">Redox-active center</keyword>
<dbReference type="CDD" id="cd03019">
    <property type="entry name" value="DsbA_DsbA"/>
    <property type="match status" value="1"/>
</dbReference>
<evidence type="ECO:0000313" key="9">
    <source>
        <dbReference type="Proteomes" id="UP000320359"/>
    </source>
</evidence>
<comment type="caution">
    <text evidence="8">The sequence shown here is derived from an EMBL/GenBank/DDBJ whole genome shotgun (WGS) entry which is preliminary data.</text>
</comment>
<dbReference type="PANTHER" id="PTHR35891">
    <property type="entry name" value="THIOL:DISULFIDE INTERCHANGE PROTEIN DSBA"/>
    <property type="match status" value="1"/>
</dbReference>
<dbReference type="InterPro" id="IPR023205">
    <property type="entry name" value="DsbA/DsbL"/>
</dbReference>
<evidence type="ECO:0000256" key="2">
    <source>
        <dbReference type="ARBA" id="ARBA00013831"/>
    </source>
</evidence>
<dbReference type="InterPro" id="IPR001853">
    <property type="entry name" value="DSBA-like_thioredoxin_dom"/>
</dbReference>
<evidence type="ECO:0000256" key="1">
    <source>
        <dbReference type="ARBA" id="ARBA00005791"/>
    </source>
</evidence>
<feature type="domain" description="DSBA-like thioredoxin" evidence="7">
    <location>
        <begin position="104"/>
        <end position="211"/>
    </location>
</feature>
<dbReference type="GO" id="GO:0016491">
    <property type="term" value="F:oxidoreductase activity"/>
    <property type="evidence" value="ECO:0007669"/>
    <property type="project" value="InterPro"/>
</dbReference>
<keyword evidence="3" id="KW-0732">Signal</keyword>
<dbReference type="Pfam" id="PF01323">
    <property type="entry name" value="DSBA"/>
    <property type="match status" value="1"/>
</dbReference>
<dbReference type="PIRSF" id="PIRSF001488">
    <property type="entry name" value="Tdi_protein"/>
    <property type="match status" value="1"/>
</dbReference>
<dbReference type="OrthoDB" id="9784896at2"/>
<dbReference type="InterPro" id="IPR050824">
    <property type="entry name" value="Thiol_disulfide_DsbA"/>
</dbReference>
<organism evidence="8 9">
    <name type="scientific">Aliidiomarina halalkaliphila</name>
    <dbReference type="NCBI Taxonomy" id="2593535"/>
    <lineage>
        <taxon>Bacteria</taxon>
        <taxon>Pseudomonadati</taxon>
        <taxon>Pseudomonadota</taxon>
        <taxon>Gammaproteobacteria</taxon>
        <taxon>Alteromonadales</taxon>
        <taxon>Idiomarinaceae</taxon>
        <taxon>Aliidiomarina</taxon>
    </lineage>
</organism>
<gene>
    <name evidence="8" type="ORF">FM042_06630</name>
</gene>
<evidence type="ECO:0000259" key="7">
    <source>
        <dbReference type="Pfam" id="PF01323"/>
    </source>
</evidence>
<dbReference type="PANTHER" id="PTHR35891:SF2">
    <property type="entry name" value="THIOL:DISULFIDE INTERCHANGE PROTEIN DSBA"/>
    <property type="match status" value="1"/>
</dbReference>
<dbReference type="EMBL" id="VJWL01000002">
    <property type="protein sequence ID" value="TRW48657.1"/>
    <property type="molecule type" value="Genomic_DNA"/>
</dbReference>
<evidence type="ECO:0000256" key="6">
    <source>
        <dbReference type="PIRSR" id="PIRSR001488-1"/>
    </source>
</evidence>
<feature type="disulfide bond" description="Redox-active" evidence="6">
    <location>
        <begin position="82"/>
        <end position="85"/>
    </location>
</feature>
<keyword evidence="9" id="KW-1185">Reference proteome</keyword>
<dbReference type="Gene3D" id="3.40.30.10">
    <property type="entry name" value="Glutaredoxin"/>
    <property type="match status" value="1"/>
</dbReference>
<reference evidence="8 9" key="1">
    <citation type="submission" date="2019-07" db="EMBL/GenBank/DDBJ databases">
        <authorList>
            <person name="Yang M."/>
            <person name="Zhao D."/>
            <person name="Xiang H."/>
        </authorList>
    </citation>
    <scope>NUCLEOTIDE SEQUENCE [LARGE SCALE GENOMIC DNA]</scope>
    <source>
        <strain evidence="8 9">IM1326</strain>
    </source>
</reference>
<accession>A0A552X0U2</accession>
<evidence type="ECO:0000256" key="5">
    <source>
        <dbReference type="ARBA" id="ARBA00023284"/>
    </source>
</evidence>
<proteinExistence type="inferred from homology"/>
<evidence type="ECO:0000313" key="8">
    <source>
        <dbReference type="EMBL" id="TRW48657.1"/>
    </source>
</evidence>
<sequence>MNPLCACSRVSTSGIMSRTRLENNRKYMMQKLVVTAMAVVLLFVASATQASSERFQEGVHYNVISDQKSRNPEIIDFFSLYCNACYQFASFSDSLKDEFGDAFRKYHVNIVVPNNAMRENIMQIWATAMVLGVNEEFAERVFQRHFVRNSWVNSVSDAKGVFAELGVDEERFDRAWNSMQVRSLTNRMRTAQDNFNVRATPTYIVNRKYQMNPQGFQNSANFFNDYMDLARYLMSKD</sequence>
<name>A0A552X0U2_9GAMM</name>
<dbReference type="Proteomes" id="UP000320359">
    <property type="component" value="Unassembled WGS sequence"/>
</dbReference>
<dbReference type="InterPro" id="IPR036249">
    <property type="entry name" value="Thioredoxin-like_sf"/>
</dbReference>
<dbReference type="AlphaFoldDB" id="A0A552X0U2"/>
<evidence type="ECO:0000256" key="3">
    <source>
        <dbReference type="ARBA" id="ARBA00022729"/>
    </source>
</evidence>